<dbReference type="OrthoDB" id="7295497at2759"/>
<dbReference type="PROSITE" id="PS50157">
    <property type="entry name" value="ZINC_FINGER_C2H2_2"/>
    <property type="match status" value="1"/>
</dbReference>
<keyword evidence="2" id="KW-0677">Repeat</keyword>
<dbReference type="PANTHER" id="PTHR24379">
    <property type="entry name" value="KRAB AND ZINC FINGER DOMAIN-CONTAINING"/>
    <property type="match status" value="1"/>
</dbReference>
<keyword evidence="9" id="KW-1185">Reference proteome</keyword>
<dbReference type="PROSITE" id="PS00028">
    <property type="entry name" value="ZINC_FINGER_C2H2_1"/>
    <property type="match status" value="4"/>
</dbReference>
<dbReference type="InterPro" id="IPR036236">
    <property type="entry name" value="Znf_C2H2_sf"/>
</dbReference>
<dbReference type="InterPro" id="IPR013087">
    <property type="entry name" value="Znf_C2H2_type"/>
</dbReference>
<organism evidence="8 9">
    <name type="scientific">Nasonia vitripennis</name>
    <name type="common">Parasitic wasp</name>
    <dbReference type="NCBI Taxonomy" id="7425"/>
    <lineage>
        <taxon>Eukaryota</taxon>
        <taxon>Metazoa</taxon>
        <taxon>Ecdysozoa</taxon>
        <taxon>Arthropoda</taxon>
        <taxon>Hexapoda</taxon>
        <taxon>Insecta</taxon>
        <taxon>Pterygota</taxon>
        <taxon>Neoptera</taxon>
        <taxon>Endopterygota</taxon>
        <taxon>Hymenoptera</taxon>
        <taxon>Apocrita</taxon>
        <taxon>Proctotrupomorpha</taxon>
        <taxon>Chalcidoidea</taxon>
        <taxon>Pteromalidae</taxon>
        <taxon>Pteromalinae</taxon>
        <taxon>Nasonia</taxon>
    </lineage>
</organism>
<feature type="region of interest" description="Disordered" evidence="6">
    <location>
        <begin position="1"/>
        <end position="34"/>
    </location>
</feature>
<evidence type="ECO:0000313" key="9">
    <source>
        <dbReference type="Proteomes" id="UP000002358"/>
    </source>
</evidence>
<dbReference type="PANTHER" id="PTHR24379:SF121">
    <property type="entry name" value="C2H2-TYPE DOMAIN-CONTAINING PROTEIN"/>
    <property type="match status" value="1"/>
</dbReference>
<gene>
    <name evidence="8" type="primary">100678124</name>
</gene>
<dbReference type="Proteomes" id="UP000002358">
    <property type="component" value="Chromosome 1"/>
</dbReference>
<evidence type="ECO:0000256" key="5">
    <source>
        <dbReference type="PROSITE-ProRule" id="PRU00042"/>
    </source>
</evidence>
<feature type="compositionally biased region" description="Basic residues" evidence="6">
    <location>
        <begin position="18"/>
        <end position="33"/>
    </location>
</feature>
<keyword evidence="1" id="KW-0479">Metal-binding</keyword>
<protein>
    <recommendedName>
        <fullName evidence="7">C2H2-type domain-containing protein</fullName>
    </recommendedName>
</protein>
<dbReference type="EnsemblMetazoa" id="XM_003423896">
    <property type="protein sequence ID" value="XP_003423944"/>
    <property type="gene ID" value="LOC100678124"/>
</dbReference>
<evidence type="ECO:0000313" key="8">
    <source>
        <dbReference type="EnsemblMetazoa" id="XP_003423944"/>
    </source>
</evidence>
<reference evidence="8" key="1">
    <citation type="submission" date="2021-01" db="UniProtKB">
        <authorList>
            <consortium name="EnsemblMetazoa"/>
        </authorList>
    </citation>
    <scope>IDENTIFICATION</scope>
</reference>
<dbReference type="SUPFAM" id="SSF57667">
    <property type="entry name" value="beta-beta-alpha zinc fingers"/>
    <property type="match status" value="1"/>
</dbReference>
<accession>A0A7M7GBW8</accession>
<feature type="compositionally biased region" description="Basic and acidic residues" evidence="6">
    <location>
        <begin position="7"/>
        <end position="17"/>
    </location>
</feature>
<feature type="domain" description="C2H2-type" evidence="7">
    <location>
        <begin position="442"/>
        <end position="470"/>
    </location>
</feature>
<sequence length="564" mass="64736">MLALTESEGRRHAAGERKRPKAKKRSKHDKTQKRALLAIQKDIEEKDNNTEELQIHELMPVPYKPEDHENQLNATEVTFEQATVTEQDCQQVASISCMDSVPNSNKFVIITLLEPETQGITGEELLNAQEITDGGDKTKHTKLQKKVILLHKIDPQPTATIQASTEQTAQIVTTKQEDKEFVDGQLMTINFSDFASEATDGKQQRDIGNWIKKFPSLALLYTESGKPYVKCPACTAMFFKASSFEKHVSCHLRKQDERYVCNFCKYDNEDANTIFSHLCLHQDQCEVCNMNLTRKNSFKKHWEYSESQMTFTVKRDRWSRFVCIYCKLGFDLLHQLQKHWFKHSCNSKKTSQCNQCAGIFDTDEALQNHVCLKCPVCGKICDSVHRLRSHTRYEKHYLYCTICTYDFILAVDHEKHMALHKKMYHSHKDYAHCMESEDGTSFQCEICGKIYHTMSCLVLHIHDDHKIPEASRALGGDDDIARISLPEVKDGATSYDIINSLKNELKCEVEFATACEEVLEVQTERTTDQADGTEVTEVNEQCEPVALCWNRYSIDDQATLRKAT</sequence>
<keyword evidence="4" id="KW-0862">Zinc</keyword>
<dbReference type="OMA" id="ILAMDHE"/>
<name>A0A7M7GBW8_NASVI</name>
<proteinExistence type="predicted"/>
<evidence type="ECO:0000256" key="4">
    <source>
        <dbReference type="ARBA" id="ARBA00022833"/>
    </source>
</evidence>
<dbReference type="AlphaFoldDB" id="A0A7M7GBW8"/>
<evidence type="ECO:0000256" key="2">
    <source>
        <dbReference type="ARBA" id="ARBA00022737"/>
    </source>
</evidence>
<dbReference type="InParanoid" id="A0A7M7GBW8"/>
<dbReference type="GO" id="GO:0008270">
    <property type="term" value="F:zinc ion binding"/>
    <property type="evidence" value="ECO:0007669"/>
    <property type="project" value="UniProtKB-KW"/>
</dbReference>
<evidence type="ECO:0000259" key="7">
    <source>
        <dbReference type="PROSITE" id="PS50157"/>
    </source>
</evidence>
<evidence type="ECO:0000256" key="3">
    <source>
        <dbReference type="ARBA" id="ARBA00022771"/>
    </source>
</evidence>
<keyword evidence="3 5" id="KW-0863">Zinc-finger</keyword>
<evidence type="ECO:0000256" key="6">
    <source>
        <dbReference type="SAM" id="MobiDB-lite"/>
    </source>
</evidence>
<dbReference type="KEGG" id="nvi:100678124"/>
<dbReference type="SMART" id="SM00355">
    <property type="entry name" value="ZnF_C2H2"/>
    <property type="match status" value="6"/>
</dbReference>
<evidence type="ECO:0000256" key="1">
    <source>
        <dbReference type="ARBA" id="ARBA00022723"/>
    </source>
</evidence>